<gene>
    <name evidence="2" type="ORF">PHISCL_02712</name>
</gene>
<dbReference type="EMBL" id="MVGC01000063">
    <property type="protein sequence ID" value="RJE24948.1"/>
    <property type="molecule type" value="Genomic_DNA"/>
</dbReference>
<dbReference type="AlphaFoldDB" id="A0A3A2ZP17"/>
<dbReference type="STRING" id="2070753.A0A3A2ZP17"/>
<evidence type="ECO:0000256" key="1">
    <source>
        <dbReference type="SAM" id="MobiDB-lite"/>
    </source>
</evidence>
<evidence type="ECO:0000313" key="2">
    <source>
        <dbReference type="EMBL" id="RJE24948.1"/>
    </source>
</evidence>
<dbReference type="OrthoDB" id="3045089at2759"/>
<name>A0A3A2ZP17_9EURO</name>
<organism evidence="2 3">
    <name type="scientific">Aspergillus sclerotialis</name>
    <dbReference type="NCBI Taxonomy" id="2070753"/>
    <lineage>
        <taxon>Eukaryota</taxon>
        <taxon>Fungi</taxon>
        <taxon>Dikarya</taxon>
        <taxon>Ascomycota</taxon>
        <taxon>Pezizomycotina</taxon>
        <taxon>Eurotiomycetes</taxon>
        <taxon>Eurotiomycetidae</taxon>
        <taxon>Eurotiales</taxon>
        <taxon>Aspergillaceae</taxon>
        <taxon>Aspergillus</taxon>
        <taxon>Aspergillus subgen. Polypaecilum</taxon>
    </lineage>
</organism>
<comment type="caution">
    <text evidence="2">The sequence shown here is derived from an EMBL/GenBank/DDBJ whole genome shotgun (WGS) entry which is preliminary data.</text>
</comment>
<accession>A0A3A2ZP17</accession>
<dbReference type="Proteomes" id="UP000266188">
    <property type="component" value="Unassembled WGS sequence"/>
</dbReference>
<keyword evidence="3" id="KW-1185">Reference proteome</keyword>
<reference evidence="3" key="1">
    <citation type="submission" date="2017-02" db="EMBL/GenBank/DDBJ databases">
        <authorList>
            <person name="Tafer H."/>
            <person name="Lopandic K."/>
        </authorList>
    </citation>
    <scope>NUCLEOTIDE SEQUENCE [LARGE SCALE GENOMIC DNA]</scope>
    <source>
        <strain evidence="3">CBS 366.77</strain>
    </source>
</reference>
<feature type="region of interest" description="Disordered" evidence="1">
    <location>
        <begin position="261"/>
        <end position="284"/>
    </location>
</feature>
<evidence type="ECO:0000313" key="3">
    <source>
        <dbReference type="Proteomes" id="UP000266188"/>
    </source>
</evidence>
<sequence length="1043" mass="118792">MDSSIEEVDILGLAKLAWDLYHTCYLVARDAPDGFRQLVNELANLQEVLRNLRDDVNSNASFFDQLDEGRKQIFGRCLRSCFMTLNKLNELITKYQSLGIGDGKQLFWQKVKWVSQRGHIEELRSKTMVHTCNIRLCMSSIENSSLARLEKSMMDALEKEYFSSSFDTPQLRDEESPIFPLNIKNYRVAELEDTSDTGDARATYSRVNSQRPSLASNWTRHISTSSESTLVSGQSDGSVYGANTPITPLVSVTKRSMSPTMINQTTTDPLFTERGAPPVTKTEDPLELHKSLAERVETPQRNSGHTDVMEAVENAMQQLQQVRLQEQSRRPLRFEPQDKFHKPDADINKAFERSAYNELKVRRLNTRDWLLVAVWWLLKARTTLNNCEKPSFADARGSLSPSTDSRSTSHQAYADLMKSSYILYEIVLKDENSRAVLTDENRKLIADLSEGIKEEFSQFSAVDIPENSALRSQNLDIWEVLQPEENLENNDLFDGQKNARWITVEQEDAGDEEEKVHFRTFVNAGIGGKKFRMRTKGAPYMLLLSTRDGESEPKVTICNQSGTLCLQRDFVPDDLTQLMRISNATLSGMPGVKISEPVSLMFEHMSVSISFQYEADLVHFINIPKAYFNAVWQRQPVDSDQSSESVLFKNSVETLEQMKASTMKSVNPPLVQKSCEVRILERSFGEAWRSIRRMVISSSAAEKAPRCIEFFMPMSRVQVSRDEHSRQVLIKWSDTCQERSGKTDGNYNPLYSYVYDDNSPNIGLSLNFRSQQIAENFEKAVLNLSIQPTFSWSQTSSSGHVYDVSDTGAEQKQYKAIQLFRTRLTWKYCDLYYLYRDTDYVYDHSNLRVRFPQINHTDYISSLVDKLYRADTPVVFSHCAKKLASLQADFSDEATLRGFMSSLTPYELLFSRRALSLVAKSKSLFSSKKSKKGDAEVQIWRKGNSIQLAARWDDEVPDKWFTMPVVSGKIDPSKDSNQAGFPSTEYSRGTLIDLANIVSRSPRSASMARKERSVTITFKSVRDRDEFVAALEGEGYGYTNHGI</sequence>
<evidence type="ECO:0008006" key="4">
    <source>
        <dbReference type="Google" id="ProtNLM"/>
    </source>
</evidence>
<protein>
    <recommendedName>
        <fullName evidence="4">Fungal N-terminal domain-containing protein</fullName>
    </recommendedName>
</protein>
<proteinExistence type="predicted"/>